<proteinExistence type="predicted"/>
<feature type="region of interest" description="Disordered" evidence="1">
    <location>
        <begin position="109"/>
        <end position="248"/>
    </location>
</feature>
<evidence type="ECO:0000256" key="1">
    <source>
        <dbReference type="SAM" id="MobiDB-lite"/>
    </source>
</evidence>
<dbReference type="HOGENOM" id="CLU_071866_0_0_1"/>
<sequence length="397" mass="42952">MAPTTRPNSKLNTPVKNSTPAKDSSSTEGERTPTPSRKVPRCSKCQRPRAGHPRSGCPFTDNNTTDDDTATPVTNVTETLRSMIISKSDVLGASDDQETDADELDIVLAARPKARRSTSRRSLTGRPAPAEDFEIEDTKAVIRERRRSERAARKSPPKPVDLASLDSTSAELVSKLLIPRAEGTGEEAEKEAEGQQKLEKSVHWEDRAGNDGEGSSNGKRKDKKPRISMPCSFHDPSPYSSTASLQTEGATAPIDDKAAVIASISSQGSVTSVGSDLTPTAKPLSRTMSMEERHSFLEKLRQLSNVQVYVLNSADVNDIRPPKGLYTRLIPADDAHPEENILIVGKDEKETEKRYQMMKNEREASLRKDKRGSGGLKAATGGALVGAVAAFAGLAYT</sequence>
<gene>
    <name evidence="2" type="ORF">Moror_3338</name>
</gene>
<feature type="compositionally biased region" description="Basic residues" evidence="1">
    <location>
        <begin position="38"/>
        <end position="52"/>
    </location>
</feature>
<dbReference type="OrthoDB" id="3263613at2759"/>
<feature type="compositionally biased region" description="Polar residues" evidence="1">
    <location>
        <begin position="1"/>
        <end position="27"/>
    </location>
</feature>
<reference evidence="2 3" key="1">
    <citation type="journal article" date="2014" name="BMC Genomics">
        <title>Genome and secretome analysis of the hemibiotrophic fungal pathogen, Moniliophthora roreri, which causes frosty pod rot disease of cacao: mechanisms of the biotrophic and necrotrophic phases.</title>
        <authorList>
            <person name="Meinhardt L.W."/>
            <person name="Costa G.G.L."/>
            <person name="Thomazella D.P.T."/>
            <person name="Teixeira P.J.P.L."/>
            <person name="Carazzolle M.F."/>
            <person name="Schuster S.C."/>
            <person name="Carlson J.E."/>
            <person name="Guiltinan M.J."/>
            <person name="Mieczkowski P."/>
            <person name="Farmer A."/>
            <person name="Ramaraj T."/>
            <person name="Crozier J."/>
            <person name="Davis R.E."/>
            <person name="Shao J."/>
            <person name="Melnick R.L."/>
            <person name="Pereira G.A.G."/>
            <person name="Bailey B.A."/>
        </authorList>
    </citation>
    <scope>NUCLEOTIDE SEQUENCE [LARGE SCALE GENOMIC DNA]</scope>
    <source>
        <strain evidence="2 3">MCA 2997</strain>
    </source>
</reference>
<organism evidence="2 3">
    <name type="scientific">Moniliophthora roreri (strain MCA 2997)</name>
    <name type="common">Cocoa frosty pod rot fungus</name>
    <name type="synonym">Crinipellis roreri</name>
    <dbReference type="NCBI Taxonomy" id="1381753"/>
    <lineage>
        <taxon>Eukaryota</taxon>
        <taxon>Fungi</taxon>
        <taxon>Dikarya</taxon>
        <taxon>Basidiomycota</taxon>
        <taxon>Agaricomycotina</taxon>
        <taxon>Agaricomycetes</taxon>
        <taxon>Agaricomycetidae</taxon>
        <taxon>Agaricales</taxon>
        <taxon>Marasmiineae</taxon>
        <taxon>Marasmiaceae</taxon>
        <taxon>Moniliophthora</taxon>
    </lineage>
</organism>
<dbReference type="AlphaFoldDB" id="V2X2I1"/>
<dbReference type="EMBL" id="AWSO01000857">
    <property type="protein sequence ID" value="ESK86986.1"/>
    <property type="molecule type" value="Genomic_DNA"/>
</dbReference>
<accession>V2X2I1</accession>
<feature type="compositionally biased region" description="Basic and acidic residues" evidence="1">
    <location>
        <begin position="136"/>
        <end position="152"/>
    </location>
</feature>
<keyword evidence="3" id="KW-1185">Reference proteome</keyword>
<evidence type="ECO:0000313" key="2">
    <source>
        <dbReference type="EMBL" id="ESK86986.1"/>
    </source>
</evidence>
<feature type="region of interest" description="Disordered" evidence="1">
    <location>
        <begin position="1"/>
        <end position="74"/>
    </location>
</feature>
<feature type="compositionally biased region" description="Polar residues" evidence="1">
    <location>
        <begin position="238"/>
        <end position="248"/>
    </location>
</feature>
<protein>
    <submittedName>
        <fullName evidence="2">Uncharacterized protein</fullName>
    </submittedName>
</protein>
<dbReference type="KEGG" id="mrr:Moror_3338"/>
<feature type="compositionally biased region" description="Basic and acidic residues" evidence="1">
    <location>
        <begin position="191"/>
        <end position="210"/>
    </location>
</feature>
<dbReference type="Proteomes" id="UP000017559">
    <property type="component" value="Unassembled WGS sequence"/>
</dbReference>
<name>V2X2I1_MONRO</name>
<comment type="caution">
    <text evidence="2">The sequence shown here is derived from an EMBL/GenBank/DDBJ whole genome shotgun (WGS) entry which is preliminary data.</text>
</comment>
<dbReference type="STRING" id="1381753.V2X2I1"/>
<evidence type="ECO:0000313" key="3">
    <source>
        <dbReference type="Proteomes" id="UP000017559"/>
    </source>
</evidence>